<name>A0A561DPB6_9BACI</name>
<dbReference type="Pfam" id="PF06935">
    <property type="entry name" value="DUF1284"/>
    <property type="match status" value="1"/>
</dbReference>
<evidence type="ECO:0008006" key="3">
    <source>
        <dbReference type="Google" id="ProtNLM"/>
    </source>
</evidence>
<gene>
    <name evidence="1" type="ORF">FB550_103381</name>
</gene>
<reference evidence="1 2" key="1">
    <citation type="submission" date="2019-06" db="EMBL/GenBank/DDBJ databases">
        <title>Sorghum-associated microbial communities from plants grown in Nebraska, USA.</title>
        <authorList>
            <person name="Schachtman D."/>
        </authorList>
    </citation>
    <scope>NUCLEOTIDE SEQUENCE [LARGE SCALE GENOMIC DNA]</scope>
    <source>
        <strain evidence="1 2">2482</strain>
    </source>
</reference>
<comment type="caution">
    <text evidence="1">The sequence shown here is derived from an EMBL/GenBank/DDBJ whole genome shotgun (WGS) entry which is preliminary data.</text>
</comment>
<dbReference type="InterPro" id="IPR009702">
    <property type="entry name" value="DUF1284"/>
</dbReference>
<organism evidence="1 2">
    <name type="scientific">Neobacillus bataviensis</name>
    <dbReference type="NCBI Taxonomy" id="220685"/>
    <lineage>
        <taxon>Bacteria</taxon>
        <taxon>Bacillati</taxon>
        <taxon>Bacillota</taxon>
        <taxon>Bacilli</taxon>
        <taxon>Bacillales</taxon>
        <taxon>Bacillaceae</taxon>
        <taxon>Neobacillus</taxon>
    </lineage>
</organism>
<evidence type="ECO:0000313" key="1">
    <source>
        <dbReference type="EMBL" id="TWE05203.1"/>
    </source>
</evidence>
<dbReference type="Proteomes" id="UP000319671">
    <property type="component" value="Unassembled WGS sequence"/>
</dbReference>
<dbReference type="AlphaFoldDB" id="A0A561DPB6"/>
<proteinExistence type="predicted"/>
<accession>A0A561DPB6</accession>
<protein>
    <recommendedName>
        <fullName evidence="3">DUF1284 domain-containing protein</fullName>
    </recommendedName>
</protein>
<keyword evidence="2" id="KW-1185">Reference proteome</keyword>
<evidence type="ECO:0000313" key="2">
    <source>
        <dbReference type="Proteomes" id="UP000319671"/>
    </source>
</evidence>
<sequence length="142" mass="15899">MSLSLRGHHLLCVHGFRGMGYSPDFVKKMNEIVEQIRDERSDFPIQVVAALDDTCCTCPHKGKTTCEAGIGSNDHVLTMDLNVIRQLGLIEGAIYNKSFLVQLTAEKVEPDDLDYICKGCSWLSYGVCKEGIADLREKYLKE</sequence>
<dbReference type="EMBL" id="VIVN01000003">
    <property type="protein sequence ID" value="TWE05203.1"/>
    <property type="molecule type" value="Genomic_DNA"/>
</dbReference>